<comment type="caution">
    <text evidence="2">The sequence shown here is derived from an EMBL/GenBank/DDBJ whole genome shotgun (WGS) entry which is preliminary data.</text>
</comment>
<keyword evidence="3" id="KW-1185">Reference proteome</keyword>
<evidence type="ECO:0000313" key="3">
    <source>
        <dbReference type="Proteomes" id="UP000489600"/>
    </source>
</evidence>
<gene>
    <name evidence="2" type="ORF">ANE_LOCUS18641</name>
</gene>
<sequence length="79" mass="8821">MKVSACFIVVLLILSCSSSMIMGFNNGEDHCYDWSDCAVYCKRYVPQPNCINHHCDCRPPVSTDDDLHASATSSNFNKN</sequence>
<evidence type="ECO:0000256" key="1">
    <source>
        <dbReference type="SAM" id="SignalP"/>
    </source>
</evidence>
<evidence type="ECO:0008006" key="4">
    <source>
        <dbReference type="Google" id="ProtNLM"/>
    </source>
</evidence>
<feature type="signal peptide" evidence="1">
    <location>
        <begin position="1"/>
        <end position="23"/>
    </location>
</feature>
<evidence type="ECO:0000313" key="2">
    <source>
        <dbReference type="EMBL" id="VVB08197.1"/>
    </source>
</evidence>
<dbReference type="AlphaFoldDB" id="A0A565C3N2"/>
<accession>A0A565C3N2</accession>
<organism evidence="2 3">
    <name type="scientific">Arabis nemorensis</name>
    <dbReference type="NCBI Taxonomy" id="586526"/>
    <lineage>
        <taxon>Eukaryota</taxon>
        <taxon>Viridiplantae</taxon>
        <taxon>Streptophyta</taxon>
        <taxon>Embryophyta</taxon>
        <taxon>Tracheophyta</taxon>
        <taxon>Spermatophyta</taxon>
        <taxon>Magnoliopsida</taxon>
        <taxon>eudicotyledons</taxon>
        <taxon>Gunneridae</taxon>
        <taxon>Pentapetalae</taxon>
        <taxon>rosids</taxon>
        <taxon>malvids</taxon>
        <taxon>Brassicales</taxon>
        <taxon>Brassicaceae</taxon>
        <taxon>Arabideae</taxon>
        <taxon>Arabis</taxon>
    </lineage>
</organism>
<dbReference type="OrthoDB" id="1058091at2759"/>
<feature type="chain" id="PRO_5022085614" description="Knottin scorpion toxin-like domain-containing protein" evidence="1">
    <location>
        <begin position="24"/>
        <end position="79"/>
    </location>
</feature>
<dbReference type="EMBL" id="CABITT030000006">
    <property type="protein sequence ID" value="VVB08197.1"/>
    <property type="molecule type" value="Genomic_DNA"/>
</dbReference>
<name>A0A565C3N2_9BRAS</name>
<protein>
    <recommendedName>
        <fullName evidence="4">Knottin scorpion toxin-like domain-containing protein</fullName>
    </recommendedName>
</protein>
<dbReference type="PROSITE" id="PS51257">
    <property type="entry name" value="PROKAR_LIPOPROTEIN"/>
    <property type="match status" value="1"/>
</dbReference>
<reference evidence="2" key="1">
    <citation type="submission" date="2019-07" db="EMBL/GenBank/DDBJ databases">
        <authorList>
            <person name="Dittberner H."/>
        </authorList>
    </citation>
    <scope>NUCLEOTIDE SEQUENCE [LARGE SCALE GENOMIC DNA]</scope>
</reference>
<keyword evidence="1" id="KW-0732">Signal</keyword>
<dbReference type="Proteomes" id="UP000489600">
    <property type="component" value="Unassembled WGS sequence"/>
</dbReference>
<proteinExistence type="predicted"/>